<dbReference type="EMBL" id="FNNC01000001">
    <property type="protein sequence ID" value="SDW22327.1"/>
    <property type="molecule type" value="Genomic_DNA"/>
</dbReference>
<gene>
    <name evidence="1" type="ORF">SAMN05421781_0895</name>
</gene>
<keyword evidence="2" id="KW-1185">Reference proteome</keyword>
<evidence type="ECO:0000313" key="2">
    <source>
        <dbReference type="Proteomes" id="UP000199488"/>
    </source>
</evidence>
<evidence type="ECO:0000313" key="1">
    <source>
        <dbReference type="EMBL" id="SDW22327.1"/>
    </source>
</evidence>
<protein>
    <submittedName>
        <fullName evidence="1">Uncharacterized protein</fullName>
    </submittedName>
</protein>
<accession>A0A1H2RSP8</accession>
<dbReference type="Proteomes" id="UP000199488">
    <property type="component" value="Unassembled WGS sequence"/>
</dbReference>
<sequence length="78" mass="8733">MAEVTFKANVGEPQTTIASNGKTLWYSVTKEEGPSTKSNDFRVGFETSQEFEPKTSEIVFPDVDTTVEQDGNIYHLEK</sequence>
<name>A0A1H2RSP8_9BACI</name>
<organism evidence="1 2">
    <name type="scientific">Marinococcus luteus</name>
    <dbReference type="NCBI Taxonomy" id="1122204"/>
    <lineage>
        <taxon>Bacteria</taxon>
        <taxon>Bacillati</taxon>
        <taxon>Bacillota</taxon>
        <taxon>Bacilli</taxon>
        <taxon>Bacillales</taxon>
        <taxon>Bacillaceae</taxon>
        <taxon>Marinococcus</taxon>
    </lineage>
</organism>
<reference evidence="1 2" key="1">
    <citation type="submission" date="2016-10" db="EMBL/GenBank/DDBJ databases">
        <authorList>
            <person name="de Groot N.N."/>
        </authorList>
    </citation>
    <scope>NUCLEOTIDE SEQUENCE [LARGE SCALE GENOMIC DNA]</scope>
    <source>
        <strain evidence="1 2">DSM 23126</strain>
    </source>
</reference>
<dbReference type="OrthoDB" id="2969215at2"/>
<dbReference type="AlphaFoldDB" id="A0A1H2RSP8"/>
<proteinExistence type="predicted"/>
<dbReference type="RefSeq" id="WP_022793565.1">
    <property type="nucleotide sequence ID" value="NZ_FNNC01000001.1"/>
</dbReference>